<reference evidence="1 2" key="1">
    <citation type="submission" date="2023-10" db="EMBL/GenBank/DDBJ databases">
        <title>Genome-Wide Identification Analysis in wild type Solanum Pinnatisectum Reveals Some Genes Defensing Phytophthora Infestans.</title>
        <authorList>
            <person name="Sun C."/>
        </authorList>
    </citation>
    <scope>NUCLEOTIDE SEQUENCE [LARGE SCALE GENOMIC DNA]</scope>
    <source>
        <strain evidence="1">LQN</strain>
        <tissue evidence="1">Leaf</tissue>
    </source>
</reference>
<dbReference type="EMBL" id="JAWPEI010000007">
    <property type="protein sequence ID" value="KAK4721273.1"/>
    <property type="molecule type" value="Genomic_DNA"/>
</dbReference>
<organism evidence="1 2">
    <name type="scientific">Solanum pinnatisectum</name>
    <name type="common">tansyleaf nightshade</name>
    <dbReference type="NCBI Taxonomy" id="50273"/>
    <lineage>
        <taxon>Eukaryota</taxon>
        <taxon>Viridiplantae</taxon>
        <taxon>Streptophyta</taxon>
        <taxon>Embryophyta</taxon>
        <taxon>Tracheophyta</taxon>
        <taxon>Spermatophyta</taxon>
        <taxon>Magnoliopsida</taxon>
        <taxon>eudicotyledons</taxon>
        <taxon>Gunneridae</taxon>
        <taxon>Pentapetalae</taxon>
        <taxon>asterids</taxon>
        <taxon>lamiids</taxon>
        <taxon>Solanales</taxon>
        <taxon>Solanaceae</taxon>
        <taxon>Solanoideae</taxon>
        <taxon>Solaneae</taxon>
        <taxon>Solanum</taxon>
    </lineage>
</organism>
<dbReference type="GO" id="GO:0009898">
    <property type="term" value="C:cytoplasmic side of plasma membrane"/>
    <property type="evidence" value="ECO:0007669"/>
    <property type="project" value="TreeGrafter"/>
</dbReference>
<dbReference type="GO" id="GO:0005771">
    <property type="term" value="C:multivesicular body"/>
    <property type="evidence" value="ECO:0007669"/>
    <property type="project" value="TreeGrafter"/>
</dbReference>
<dbReference type="AlphaFoldDB" id="A0AAV9L7M8"/>
<evidence type="ECO:0000313" key="2">
    <source>
        <dbReference type="Proteomes" id="UP001311915"/>
    </source>
</evidence>
<name>A0AAV9L7M8_9SOLN</name>
<dbReference type="PANTHER" id="PTHR22761">
    <property type="entry name" value="CHARGED MULTIVESICULAR BODY PROTEIN"/>
    <property type="match status" value="1"/>
</dbReference>
<dbReference type="PANTHER" id="PTHR22761:SF53">
    <property type="entry name" value="VACUOLAR PROTEIN SORTING-ASSOCIATED PROTEIN 32 HOMOLOG 2-LIKE"/>
    <property type="match status" value="1"/>
</dbReference>
<sequence>MEFDCKVFWACFDKVNSSEYSVNRVLLFGYLKGFPLLMTTTHKVFADLWGRYKYAYSFILDSTRPHTESGSDIVIMDKITLLHKIKCLQLPFDPSAYVTHDVAIFFCDICEDIRVYLDVWGTPNDLRAGVNMNSGISFIHGVLNVGPQSEKWNGSVFGSASPIGLSQFLHFSSGHSIVVGVDDYSIRVLWIILEICIRLFCWLIMMLEVLAKKAAVVFKKVAPEVEIVEDFNGEQNKRATIPFLQTQMLHEQEVDQLEKFHLPLCDQMLLLEGANTIIDALETVGPTREVLLKAPTIEDIDKMIVVVSDQMEIIKILQEEIFVQLLILLKVSCRQQITERKAQIMCWKSCWMDIVEKLLQMCSMNVTEKLVGLPMN</sequence>
<protein>
    <submittedName>
        <fullName evidence="1">Uncharacterized protein</fullName>
    </submittedName>
</protein>
<proteinExistence type="predicted"/>
<evidence type="ECO:0000313" key="1">
    <source>
        <dbReference type="EMBL" id="KAK4721273.1"/>
    </source>
</evidence>
<dbReference type="GO" id="GO:0032511">
    <property type="term" value="P:late endosome to vacuole transport via multivesicular body sorting pathway"/>
    <property type="evidence" value="ECO:0007669"/>
    <property type="project" value="TreeGrafter"/>
</dbReference>
<dbReference type="GO" id="GO:0006900">
    <property type="term" value="P:vesicle budding from membrane"/>
    <property type="evidence" value="ECO:0007669"/>
    <property type="project" value="TreeGrafter"/>
</dbReference>
<accession>A0AAV9L7M8</accession>
<comment type="caution">
    <text evidence="1">The sequence shown here is derived from an EMBL/GenBank/DDBJ whole genome shotgun (WGS) entry which is preliminary data.</text>
</comment>
<dbReference type="GO" id="GO:0000815">
    <property type="term" value="C:ESCRT III complex"/>
    <property type="evidence" value="ECO:0007669"/>
    <property type="project" value="TreeGrafter"/>
</dbReference>
<dbReference type="Gene3D" id="1.10.287.1060">
    <property type="entry name" value="ESAT-6-like"/>
    <property type="match status" value="1"/>
</dbReference>
<dbReference type="InterPro" id="IPR005024">
    <property type="entry name" value="Snf7_fam"/>
</dbReference>
<dbReference type="Proteomes" id="UP001311915">
    <property type="component" value="Unassembled WGS sequence"/>
</dbReference>
<keyword evidence="2" id="KW-1185">Reference proteome</keyword>
<gene>
    <name evidence="1" type="ORF">R3W88_011506</name>
</gene>